<keyword evidence="3" id="KW-0472">Membrane</keyword>
<keyword evidence="3" id="KW-1003">Cell membrane</keyword>
<reference evidence="6" key="1">
    <citation type="journal article" date="2019" name="Int. J. Syst. Evol. Microbiol.">
        <title>The Global Catalogue of Microorganisms (GCM) 10K type strain sequencing project: providing services to taxonomists for standard genome sequencing and annotation.</title>
        <authorList>
            <consortium name="The Broad Institute Genomics Platform"/>
            <consortium name="The Broad Institute Genome Sequencing Center for Infectious Disease"/>
            <person name="Wu L."/>
            <person name="Ma J."/>
        </authorList>
    </citation>
    <scope>NUCLEOTIDE SEQUENCE [LARGE SCALE GENOMIC DNA]</scope>
    <source>
        <strain evidence="6">CECT 7649</strain>
    </source>
</reference>
<evidence type="ECO:0000313" key="6">
    <source>
        <dbReference type="Proteomes" id="UP001596496"/>
    </source>
</evidence>
<dbReference type="Proteomes" id="UP001596496">
    <property type="component" value="Unassembled WGS sequence"/>
</dbReference>
<evidence type="ECO:0000313" key="5">
    <source>
        <dbReference type="EMBL" id="MFC7383780.1"/>
    </source>
</evidence>
<evidence type="ECO:0000256" key="2">
    <source>
        <dbReference type="ARBA" id="ARBA00009194"/>
    </source>
</evidence>
<evidence type="ECO:0000256" key="3">
    <source>
        <dbReference type="ARBA" id="ARBA00022475"/>
    </source>
</evidence>
<dbReference type="CDD" id="cd16334">
    <property type="entry name" value="LppX-like"/>
    <property type="match status" value="1"/>
</dbReference>
<comment type="caution">
    <text evidence="5">The sequence shown here is derived from an EMBL/GenBank/DDBJ whole genome shotgun (WGS) entry which is preliminary data.</text>
</comment>
<dbReference type="EMBL" id="JBHTCG010000009">
    <property type="protein sequence ID" value="MFC7383780.1"/>
    <property type="molecule type" value="Genomic_DNA"/>
</dbReference>
<dbReference type="Gene3D" id="2.50.20.20">
    <property type="match status" value="1"/>
</dbReference>
<evidence type="ECO:0000256" key="4">
    <source>
        <dbReference type="SAM" id="MobiDB-lite"/>
    </source>
</evidence>
<dbReference type="Pfam" id="PF07161">
    <property type="entry name" value="LppX_LprAFG"/>
    <property type="match status" value="1"/>
</dbReference>
<proteinExistence type="inferred from homology"/>
<comment type="subcellular location">
    <subcellularLocation>
        <location evidence="1">Cell envelope</location>
    </subcellularLocation>
</comment>
<feature type="compositionally biased region" description="Low complexity" evidence="4">
    <location>
        <begin position="1"/>
        <end position="15"/>
    </location>
</feature>
<name>A0ABW2P672_9ACTN</name>
<sequence>MSNRSLTSRSRLAASPGDGPSRLAPARTGPSPRTASRDGAPPPRRAPVLVTWLIASLLLALACTSACTSSPGGDALPAGRDLLDKAAAAMREVKTVAFTITTEGKPPVPVKNADGALTREGDAKGTLQIDVLGNLQELNFVLTGDTVYFKGPTGGYQTMTRKQLAGIYDPSAILNPDTGVARLLSTATDPKTEAAEKVGGVDAYRVAVTLSQQVIITLVPGVNQGVTGQVWVAKDTGRLLKASLPLGSGANTGTVVVALDDYDAPVTIATPSASP</sequence>
<feature type="region of interest" description="Disordered" evidence="4">
    <location>
        <begin position="1"/>
        <end position="43"/>
    </location>
</feature>
<keyword evidence="5" id="KW-0449">Lipoprotein</keyword>
<dbReference type="SUPFAM" id="SSF89392">
    <property type="entry name" value="Prokaryotic lipoproteins and lipoprotein localization factors"/>
    <property type="match status" value="1"/>
</dbReference>
<comment type="similarity">
    <text evidence="2">Belongs to the LppX/LprAFG lipoprotein family.</text>
</comment>
<organism evidence="5 6">
    <name type="scientific">Sphaerisporangium rhizosphaerae</name>
    <dbReference type="NCBI Taxonomy" id="2269375"/>
    <lineage>
        <taxon>Bacteria</taxon>
        <taxon>Bacillati</taxon>
        <taxon>Actinomycetota</taxon>
        <taxon>Actinomycetes</taxon>
        <taxon>Streptosporangiales</taxon>
        <taxon>Streptosporangiaceae</taxon>
        <taxon>Sphaerisporangium</taxon>
    </lineage>
</organism>
<dbReference type="InterPro" id="IPR009830">
    <property type="entry name" value="LppX/LprAFG"/>
</dbReference>
<protein>
    <submittedName>
        <fullName evidence="5">LppX_LprAFG lipoprotein</fullName>
    </submittedName>
</protein>
<accession>A0ABW2P672</accession>
<gene>
    <name evidence="5" type="ORF">ACFQSB_16285</name>
</gene>
<keyword evidence="6" id="KW-1185">Reference proteome</keyword>
<dbReference type="InterPro" id="IPR029046">
    <property type="entry name" value="LolA/LolB/LppX"/>
</dbReference>
<evidence type="ECO:0000256" key="1">
    <source>
        <dbReference type="ARBA" id="ARBA00004196"/>
    </source>
</evidence>
<dbReference type="RefSeq" id="WP_380827352.1">
    <property type="nucleotide sequence ID" value="NZ_JBHTCG010000009.1"/>
</dbReference>